<dbReference type="InterPro" id="IPR033131">
    <property type="entry name" value="Pectinesterase_Asp_AS"/>
</dbReference>
<dbReference type="SUPFAM" id="SSF101148">
    <property type="entry name" value="Plant invertase/pectin methylesterase inhibitor"/>
    <property type="match status" value="1"/>
</dbReference>
<comment type="similarity">
    <text evidence="2">In the N-terminal section; belongs to the PMEI family.</text>
</comment>
<evidence type="ECO:0000256" key="6">
    <source>
        <dbReference type="PROSITE-ProRule" id="PRU10040"/>
    </source>
</evidence>
<dbReference type="InterPro" id="IPR011050">
    <property type="entry name" value="Pectin_lyase_fold/virulence"/>
</dbReference>
<feature type="chain" id="PRO_5013985731" description="Pectinesterase" evidence="7">
    <location>
        <begin position="23"/>
        <end position="525"/>
    </location>
</feature>
<comment type="catalytic activity">
    <reaction evidence="7">
        <text>[(1-&gt;4)-alpha-D-galacturonosyl methyl ester](n) + n H2O = [(1-&gt;4)-alpha-D-galacturonosyl](n) + n methanol + n H(+)</text>
        <dbReference type="Rhea" id="RHEA:22380"/>
        <dbReference type="Rhea" id="RHEA-COMP:14570"/>
        <dbReference type="Rhea" id="RHEA-COMP:14573"/>
        <dbReference type="ChEBI" id="CHEBI:15377"/>
        <dbReference type="ChEBI" id="CHEBI:15378"/>
        <dbReference type="ChEBI" id="CHEBI:17790"/>
        <dbReference type="ChEBI" id="CHEBI:140522"/>
        <dbReference type="ChEBI" id="CHEBI:140523"/>
        <dbReference type="EC" id="3.1.1.11"/>
    </reaction>
</comment>
<evidence type="ECO:0000313" key="9">
    <source>
        <dbReference type="EMBL" id="PKA46492.1"/>
    </source>
</evidence>
<dbReference type="GO" id="GO:0004857">
    <property type="term" value="F:enzyme inhibitor activity"/>
    <property type="evidence" value="ECO:0007669"/>
    <property type="project" value="InterPro"/>
</dbReference>
<dbReference type="InterPro" id="IPR035513">
    <property type="entry name" value="Invertase/methylesterase_inhib"/>
</dbReference>
<organism evidence="9 10">
    <name type="scientific">Apostasia shenzhenica</name>
    <dbReference type="NCBI Taxonomy" id="1088818"/>
    <lineage>
        <taxon>Eukaryota</taxon>
        <taxon>Viridiplantae</taxon>
        <taxon>Streptophyta</taxon>
        <taxon>Embryophyta</taxon>
        <taxon>Tracheophyta</taxon>
        <taxon>Spermatophyta</taxon>
        <taxon>Magnoliopsida</taxon>
        <taxon>Liliopsida</taxon>
        <taxon>Asparagales</taxon>
        <taxon>Orchidaceae</taxon>
        <taxon>Apostasioideae</taxon>
        <taxon>Apostasia</taxon>
    </lineage>
</organism>
<evidence type="ECO:0000259" key="8">
    <source>
        <dbReference type="SMART" id="SM00856"/>
    </source>
</evidence>
<keyword evidence="4 7" id="KW-0378">Hydrolase</keyword>
<feature type="signal peptide" evidence="7">
    <location>
        <begin position="1"/>
        <end position="22"/>
    </location>
</feature>
<comment type="pathway">
    <text evidence="1 7">Glycan metabolism; pectin degradation; 2-dehydro-3-deoxy-D-gluconate from pectin: step 1/5.</text>
</comment>
<dbReference type="PROSITE" id="PS00503">
    <property type="entry name" value="PECTINESTERASE_2"/>
    <property type="match status" value="1"/>
</dbReference>
<evidence type="ECO:0000256" key="2">
    <source>
        <dbReference type="ARBA" id="ARBA00006027"/>
    </source>
</evidence>
<comment type="similarity">
    <text evidence="3">In the C-terminal section; belongs to the pectinesterase family.</text>
</comment>
<dbReference type="STRING" id="1088818.A0A2H9ZT69"/>
<dbReference type="Pfam" id="PF04043">
    <property type="entry name" value="PMEI"/>
    <property type="match status" value="1"/>
</dbReference>
<evidence type="ECO:0000256" key="4">
    <source>
        <dbReference type="ARBA" id="ARBA00022801"/>
    </source>
</evidence>
<dbReference type="SMART" id="SM00856">
    <property type="entry name" value="PMEI"/>
    <property type="match status" value="1"/>
</dbReference>
<sequence>MNSGKVRCIFFLLSLFIVSTKSLPSIAAAGDVEWWCRLVPHPEPCRHYLSHPHAPHRLNRRSDFFKFSVEAALGLALRAQSSIMRLGSSYRSAPEKTAWLDCWKLLCNTVFQLNRTLTPPGGRRTNLDSQTWLSAALTNLHTCRRGFSELRANSTVILPVMRNRLSSLISNCLAINNAALNASAGGTTVPPVWSPAAGRKLLQLSARADFIVAQDGSGKFKTIKEALDAAAALRRSTGRRIVIYVKTGVYSEILNIVSSLSDITMTGDGKGKTIITGCRSVAGGYTTLSCPIFSVFSDGFMAIGMTFRNTFGPGSQAVALLSGSDRSVFYRCSFEGYQDTLCVYSQRQFYRECDISGTIDFIFGNAVAVIQSCNIFVRKPSKGEANVITAQGRTDQYQNTGIVIQFCRVTAAPEFLPVLRMVKSYLGRPWQRYSRAVFMQSFIDCIIDPAGWLPFDGDFALDTLYYAEYNNTGPGSGSRILRQRVKWRGFHLILRPSLIGQFTVGRFIAGGSWLPATGVPFTPGL</sequence>
<dbReference type="GO" id="GO:0042545">
    <property type="term" value="P:cell wall modification"/>
    <property type="evidence" value="ECO:0007669"/>
    <property type="project" value="UniProtKB-UniRule"/>
</dbReference>
<accession>A0A2H9ZT69</accession>
<dbReference type="SUPFAM" id="SSF51126">
    <property type="entry name" value="Pectin lyase-like"/>
    <property type="match status" value="1"/>
</dbReference>
<keyword evidence="7" id="KW-0732">Signal</keyword>
<dbReference type="EMBL" id="KZ454132">
    <property type="protein sequence ID" value="PKA46492.1"/>
    <property type="molecule type" value="Genomic_DNA"/>
</dbReference>
<dbReference type="InterPro" id="IPR006501">
    <property type="entry name" value="Pectinesterase_inhib_dom"/>
</dbReference>
<evidence type="ECO:0000256" key="1">
    <source>
        <dbReference type="ARBA" id="ARBA00005184"/>
    </source>
</evidence>
<dbReference type="UniPathway" id="UPA00545">
    <property type="reaction ID" value="UER00823"/>
</dbReference>
<dbReference type="FunFam" id="2.160.20.10:FF:000001">
    <property type="entry name" value="Pectinesterase"/>
    <property type="match status" value="1"/>
</dbReference>
<dbReference type="GO" id="GO:0045490">
    <property type="term" value="P:pectin catabolic process"/>
    <property type="evidence" value="ECO:0007669"/>
    <property type="project" value="UniProtKB-UniRule"/>
</dbReference>
<reference evidence="9 10" key="1">
    <citation type="journal article" date="2017" name="Nature">
        <title>The Apostasia genome and the evolution of orchids.</title>
        <authorList>
            <person name="Zhang G.Q."/>
            <person name="Liu K.W."/>
            <person name="Li Z."/>
            <person name="Lohaus R."/>
            <person name="Hsiao Y.Y."/>
            <person name="Niu S.C."/>
            <person name="Wang J.Y."/>
            <person name="Lin Y.C."/>
            <person name="Xu Q."/>
            <person name="Chen L.J."/>
            <person name="Yoshida K."/>
            <person name="Fujiwara S."/>
            <person name="Wang Z.W."/>
            <person name="Zhang Y.Q."/>
            <person name="Mitsuda N."/>
            <person name="Wang M."/>
            <person name="Liu G.H."/>
            <person name="Pecoraro L."/>
            <person name="Huang H.X."/>
            <person name="Xiao X.J."/>
            <person name="Lin M."/>
            <person name="Wu X.Y."/>
            <person name="Wu W.L."/>
            <person name="Chen Y.Y."/>
            <person name="Chang S.B."/>
            <person name="Sakamoto S."/>
            <person name="Ohme-Takagi M."/>
            <person name="Yagi M."/>
            <person name="Zeng S.J."/>
            <person name="Shen C.Y."/>
            <person name="Yeh C.M."/>
            <person name="Luo Y.B."/>
            <person name="Tsai W.C."/>
            <person name="Van de Peer Y."/>
            <person name="Liu Z.J."/>
        </authorList>
    </citation>
    <scope>NUCLEOTIDE SEQUENCE [LARGE SCALE GENOMIC DNA]</scope>
    <source>
        <strain evidence="10">cv. Shenzhen</strain>
        <tissue evidence="9">Stem</tissue>
    </source>
</reference>
<dbReference type="InterPro" id="IPR000070">
    <property type="entry name" value="Pectinesterase_cat"/>
</dbReference>
<evidence type="ECO:0000256" key="3">
    <source>
        <dbReference type="ARBA" id="ARBA00007786"/>
    </source>
</evidence>
<keyword evidence="5 7" id="KW-0063">Aspartyl esterase</keyword>
<dbReference type="CDD" id="cd15798">
    <property type="entry name" value="PMEI-like_3"/>
    <property type="match status" value="1"/>
</dbReference>
<dbReference type="EC" id="3.1.1.11" evidence="7"/>
<protein>
    <recommendedName>
        <fullName evidence="7">Pectinesterase</fullName>
        <ecNumber evidence="7">3.1.1.11</ecNumber>
    </recommendedName>
</protein>
<dbReference type="Gene3D" id="2.160.20.10">
    <property type="entry name" value="Single-stranded right-handed beta-helix, Pectin lyase-like"/>
    <property type="match status" value="1"/>
</dbReference>
<dbReference type="Pfam" id="PF01095">
    <property type="entry name" value="Pectinesterase"/>
    <property type="match status" value="1"/>
</dbReference>
<gene>
    <name evidence="9" type="primary">PECS-2.1</name>
    <name evidence="9" type="ORF">AXF42_Ash012625</name>
</gene>
<evidence type="ECO:0000313" key="10">
    <source>
        <dbReference type="Proteomes" id="UP000236161"/>
    </source>
</evidence>
<feature type="active site" evidence="6">
    <location>
        <position position="360"/>
    </location>
</feature>
<dbReference type="NCBIfam" id="TIGR01614">
    <property type="entry name" value="PME_inhib"/>
    <property type="match status" value="1"/>
</dbReference>
<dbReference type="Gene3D" id="1.20.140.40">
    <property type="entry name" value="Invertase/pectin methylesterase inhibitor family protein"/>
    <property type="match status" value="1"/>
</dbReference>
<dbReference type="GO" id="GO:0030599">
    <property type="term" value="F:pectinesterase activity"/>
    <property type="evidence" value="ECO:0007669"/>
    <property type="project" value="UniProtKB-UniRule"/>
</dbReference>
<name>A0A2H9ZT69_9ASPA</name>
<dbReference type="InterPro" id="IPR012334">
    <property type="entry name" value="Pectin_lyas_fold"/>
</dbReference>
<dbReference type="OrthoDB" id="2019149at2759"/>
<keyword evidence="10" id="KW-1185">Reference proteome</keyword>
<feature type="domain" description="Pectinesterase inhibitor" evidence="8">
    <location>
        <begin position="27"/>
        <end position="175"/>
    </location>
</feature>
<proteinExistence type="inferred from homology"/>
<evidence type="ECO:0000256" key="5">
    <source>
        <dbReference type="ARBA" id="ARBA00023085"/>
    </source>
</evidence>
<dbReference type="AlphaFoldDB" id="A0A2H9ZT69"/>
<dbReference type="PANTHER" id="PTHR31707">
    <property type="entry name" value="PECTINESTERASE"/>
    <property type="match status" value="1"/>
</dbReference>
<evidence type="ECO:0000256" key="7">
    <source>
        <dbReference type="RuleBase" id="RU000589"/>
    </source>
</evidence>
<dbReference type="Proteomes" id="UP000236161">
    <property type="component" value="Unassembled WGS sequence"/>
</dbReference>